<evidence type="ECO:0000313" key="1">
    <source>
        <dbReference type="EMBL" id="MDG3493298.1"/>
    </source>
</evidence>
<dbReference type="RefSeq" id="WP_009625337.1">
    <property type="nucleotide sequence ID" value="NZ_VBTY01000008.1"/>
</dbReference>
<evidence type="ECO:0000313" key="2">
    <source>
        <dbReference type="Proteomes" id="UP001152872"/>
    </source>
</evidence>
<sequence>MYCTGSSSIGLSVDELSVSFTYYKVYSFEGDRTFNPPHIVELDYGEIIFVLPDNFS</sequence>
<comment type="caution">
    <text evidence="1">The sequence shown here is derived from an EMBL/GenBank/DDBJ whole genome shotgun (WGS) entry which is preliminary data.</text>
</comment>
<proteinExistence type="predicted"/>
<organism evidence="1 2">
    <name type="scientific">Pseudanabaena catenata USMAC16</name>
    <dbReference type="NCBI Taxonomy" id="1855837"/>
    <lineage>
        <taxon>Bacteria</taxon>
        <taxon>Bacillati</taxon>
        <taxon>Cyanobacteriota</taxon>
        <taxon>Cyanophyceae</taxon>
        <taxon>Pseudanabaenales</taxon>
        <taxon>Pseudanabaenaceae</taxon>
        <taxon>Pseudanabaena</taxon>
    </lineage>
</organism>
<protein>
    <submittedName>
        <fullName evidence="1">Uncharacterized protein</fullName>
    </submittedName>
</protein>
<reference evidence="1" key="1">
    <citation type="submission" date="2019-05" db="EMBL/GenBank/DDBJ databases">
        <title>Whole genome sequencing of Pseudanabaena catenata USMAC16.</title>
        <authorList>
            <person name="Khan Z."/>
            <person name="Omar W.M."/>
            <person name="Convey P."/>
            <person name="Merican F."/>
            <person name="Najimudin N."/>
        </authorList>
    </citation>
    <scope>NUCLEOTIDE SEQUENCE</scope>
    <source>
        <strain evidence="1">USMAC16</strain>
    </source>
</reference>
<keyword evidence="2" id="KW-1185">Reference proteome</keyword>
<accession>A0A9X4M3Z6</accession>
<dbReference type="Proteomes" id="UP001152872">
    <property type="component" value="Unassembled WGS sequence"/>
</dbReference>
<name>A0A9X4M3Z6_9CYAN</name>
<dbReference type="EMBL" id="VBTY01000008">
    <property type="protein sequence ID" value="MDG3493298.1"/>
    <property type="molecule type" value="Genomic_DNA"/>
</dbReference>
<gene>
    <name evidence="1" type="ORF">FEV09_01895</name>
</gene>
<dbReference type="AlphaFoldDB" id="A0A9X4M3Z6"/>